<feature type="region of interest" description="Disordered" evidence="2">
    <location>
        <begin position="631"/>
        <end position="671"/>
    </location>
</feature>
<dbReference type="Proteomes" id="UP000298111">
    <property type="component" value="Unassembled WGS sequence"/>
</dbReference>
<keyword evidence="1" id="KW-0175">Coiled coil</keyword>
<dbReference type="EMBL" id="RCIY01000065">
    <property type="protein sequence ID" value="TGG81674.1"/>
    <property type="molecule type" value="Genomic_DNA"/>
</dbReference>
<evidence type="ECO:0000256" key="2">
    <source>
        <dbReference type="SAM" id="MobiDB-lite"/>
    </source>
</evidence>
<protein>
    <recommendedName>
        <fullName evidence="5">FtsK domain-containing protein</fullName>
    </recommendedName>
</protein>
<dbReference type="RefSeq" id="WP_135567242.1">
    <property type="nucleotide sequence ID" value="NZ_CP103060.1"/>
</dbReference>
<comment type="caution">
    <text evidence="3">The sequence shown here is derived from an EMBL/GenBank/DDBJ whole genome shotgun (WGS) entry which is preliminary data.</text>
</comment>
<feature type="region of interest" description="Disordered" evidence="2">
    <location>
        <begin position="579"/>
        <end position="615"/>
    </location>
</feature>
<dbReference type="Gene3D" id="3.40.50.300">
    <property type="entry name" value="P-loop containing nucleotide triphosphate hydrolases"/>
    <property type="match status" value="1"/>
</dbReference>
<evidence type="ECO:0000313" key="4">
    <source>
        <dbReference type="Proteomes" id="UP000298111"/>
    </source>
</evidence>
<evidence type="ECO:0000313" key="3">
    <source>
        <dbReference type="EMBL" id="TGG81674.1"/>
    </source>
</evidence>
<name>A0A8H1LB89_9ACTN</name>
<feature type="coiled-coil region" evidence="1">
    <location>
        <begin position="136"/>
        <end position="163"/>
    </location>
</feature>
<dbReference type="GeneID" id="75182344"/>
<feature type="compositionally biased region" description="Polar residues" evidence="2">
    <location>
        <begin position="1"/>
        <end position="14"/>
    </location>
</feature>
<organism evidence="3 4">
    <name type="scientific">Streptomyces albus</name>
    <dbReference type="NCBI Taxonomy" id="1888"/>
    <lineage>
        <taxon>Bacteria</taxon>
        <taxon>Bacillati</taxon>
        <taxon>Actinomycetota</taxon>
        <taxon>Actinomycetes</taxon>
        <taxon>Kitasatosporales</taxon>
        <taxon>Streptomycetaceae</taxon>
        <taxon>Streptomyces</taxon>
    </lineage>
</organism>
<gene>
    <name evidence="3" type="ORF">D8771_20040</name>
</gene>
<dbReference type="InterPro" id="IPR027417">
    <property type="entry name" value="P-loop_NTPase"/>
</dbReference>
<proteinExistence type="predicted"/>
<sequence length="741" mass="78764">MADQSLNLTNTKKAPSSKHTTKTGIPLDWSAPHGPLTGALSATTGAGATALLGVAGGMPSGWPLVIGAAGALGHGIGASIRRKLTAHSVVARSASWLLAGGWTTWAMTTGPLSWAAAGTLTALGVGIGALASNAAVHEEAAEQERLSEEARALARQMNAERLNIATEWEERIKRVCGVTVRIFAVEMWESGAGFSLAAELPGGGATWDQVRNHARGLAADAGLPLGCVIHVEEGDRQGRVVLDVPTQNVVARDYPYPADYSPLSILTGIPWGLLPHAEQVRVFLREACALILGPPGSGKSTFVDVVLAGFNRCTDVVTFVIDFKAGACARPWTRPYLEAQGLLTPRAGQPVPPADTRPGVDWVASTPHEARRMLRALLAINAARQHAYQDLMDEEDTTLLPVSAKIPQIQVVVDEGAELLSAPSFRDPVMKEVQEGVKKVMRTTRAMGIRLVLTAVDGNTSALGNTEVRKFSPVGVALTSGESSGNNIAKLFARVKVDSSQLNAKGSGVIGQAGAEGFAPTPFKGWKTAPSLAREVVLATNHRRPLLDEVSARAAGEDYSQRWSPARAGWLWNNTHAAEPPQTAVEQQPSPQPRQPRDRDGLNLSYRRRAGTGPDDADALAARLMQEIDATYGTTTEPDHPRTGDGLNLSYRHRQNTGPHDADDAGGGPGDARDAALRLILAAGKDGTGASAMERDLKPKFGTTRPTIHGWLQEWVKTGEIVRVGTGSKTRYVHRRHAQNT</sequence>
<evidence type="ECO:0000256" key="1">
    <source>
        <dbReference type="SAM" id="Coils"/>
    </source>
</evidence>
<feature type="region of interest" description="Disordered" evidence="2">
    <location>
        <begin position="1"/>
        <end position="30"/>
    </location>
</feature>
<reference evidence="3 4" key="1">
    <citation type="submission" date="2018-10" db="EMBL/GenBank/DDBJ databases">
        <title>Isolation of pseudouridimycin from Streptomyces albus DSM 40763.</title>
        <authorList>
            <person name="Rosenqvist P."/>
            <person name="Metsae-Ketelae M."/>
            <person name="Virta P."/>
        </authorList>
    </citation>
    <scope>NUCLEOTIDE SEQUENCE [LARGE SCALE GENOMIC DNA]</scope>
    <source>
        <strain evidence="3 4">DSM 40763</strain>
    </source>
</reference>
<evidence type="ECO:0008006" key="5">
    <source>
        <dbReference type="Google" id="ProtNLM"/>
    </source>
</evidence>
<accession>A0A8H1LB89</accession>
<dbReference type="AlphaFoldDB" id="A0A8H1LB89"/>
<dbReference type="SUPFAM" id="SSF52540">
    <property type="entry name" value="P-loop containing nucleoside triphosphate hydrolases"/>
    <property type="match status" value="1"/>
</dbReference>